<proteinExistence type="predicted"/>
<dbReference type="Proteomes" id="UP000626109">
    <property type="component" value="Unassembled WGS sequence"/>
</dbReference>
<accession>A0A813ITV1</accession>
<sequence>MGAAGSTEQFGRKNAAARLALRRALVDEPAHFAKFFDDAVTLAIRDFISSSAASSKALPEDGEDVHVPVRTYIERRAKLRSHKPTIWWMWSIAGIYECLSSGDVPQARARTALLLVSEEQLALDSGGSLLAQELLMEELRMGFSLSRELAIFAGQRFAWDTERSSTSGPSDGDDFRA</sequence>
<name>A0A813ITV1_POLGL</name>
<evidence type="ECO:0000313" key="1">
    <source>
        <dbReference type="EMBL" id="CAE8654988.1"/>
    </source>
</evidence>
<organism evidence="1 2">
    <name type="scientific">Polarella glacialis</name>
    <name type="common">Dinoflagellate</name>
    <dbReference type="NCBI Taxonomy" id="89957"/>
    <lineage>
        <taxon>Eukaryota</taxon>
        <taxon>Sar</taxon>
        <taxon>Alveolata</taxon>
        <taxon>Dinophyceae</taxon>
        <taxon>Suessiales</taxon>
        <taxon>Suessiaceae</taxon>
        <taxon>Polarella</taxon>
    </lineage>
</organism>
<comment type="caution">
    <text evidence="1">The sequence shown here is derived from an EMBL/GenBank/DDBJ whole genome shotgun (WGS) entry which is preliminary data.</text>
</comment>
<dbReference type="AlphaFoldDB" id="A0A813ITV1"/>
<feature type="non-terminal residue" evidence="1">
    <location>
        <position position="177"/>
    </location>
</feature>
<gene>
    <name evidence="1" type="ORF">PGLA2088_LOCUS11348</name>
</gene>
<evidence type="ECO:0000313" key="2">
    <source>
        <dbReference type="Proteomes" id="UP000626109"/>
    </source>
</evidence>
<dbReference type="EMBL" id="CAJNNW010013061">
    <property type="protein sequence ID" value="CAE8654988.1"/>
    <property type="molecule type" value="Genomic_DNA"/>
</dbReference>
<protein>
    <submittedName>
        <fullName evidence="1">Uncharacterized protein</fullName>
    </submittedName>
</protein>
<reference evidence="1" key="1">
    <citation type="submission" date="2021-02" db="EMBL/GenBank/DDBJ databases">
        <authorList>
            <person name="Dougan E. K."/>
            <person name="Rhodes N."/>
            <person name="Thang M."/>
            <person name="Chan C."/>
        </authorList>
    </citation>
    <scope>NUCLEOTIDE SEQUENCE</scope>
</reference>